<organism evidence="4 5">
    <name type="scientific">Shewanella japonica</name>
    <dbReference type="NCBI Taxonomy" id="93973"/>
    <lineage>
        <taxon>Bacteria</taxon>
        <taxon>Pseudomonadati</taxon>
        <taxon>Pseudomonadota</taxon>
        <taxon>Gammaproteobacteria</taxon>
        <taxon>Alteromonadales</taxon>
        <taxon>Shewanellaceae</taxon>
        <taxon>Shewanella</taxon>
    </lineage>
</organism>
<reference evidence="4 5" key="1">
    <citation type="submission" date="2017-03" db="EMBL/GenBank/DDBJ databases">
        <title>Genome sequencing of Shewanella japonica KCTC 22435.</title>
        <authorList>
            <person name="Kim K.M."/>
        </authorList>
    </citation>
    <scope>NUCLEOTIDE SEQUENCE [LARGE SCALE GENOMIC DNA]</scope>
    <source>
        <strain evidence="4 5">KCTC 22435</strain>
    </source>
</reference>
<feature type="region of interest" description="Disordered" evidence="1">
    <location>
        <begin position="41"/>
        <end position="68"/>
    </location>
</feature>
<feature type="chain" id="PRO_5047283022" description="PepSY domain-containing protein" evidence="2">
    <location>
        <begin position="28"/>
        <end position="121"/>
    </location>
</feature>
<evidence type="ECO:0000313" key="4">
    <source>
        <dbReference type="EMBL" id="ARD23299.1"/>
    </source>
</evidence>
<feature type="domain" description="PepSY" evidence="3">
    <location>
        <begin position="65"/>
        <end position="118"/>
    </location>
</feature>
<feature type="compositionally biased region" description="Polar residues" evidence="1">
    <location>
        <begin position="41"/>
        <end position="55"/>
    </location>
</feature>
<feature type="signal peptide" evidence="2">
    <location>
        <begin position="1"/>
        <end position="27"/>
    </location>
</feature>
<dbReference type="EMBL" id="CP020472">
    <property type="protein sequence ID" value="ARD23299.1"/>
    <property type="molecule type" value="Genomic_DNA"/>
</dbReference>
<gene>
    <name evidence="4" type="ORF">SJ2017_3022</name>
</gene>
<dbReference type="Proteomes" id="UP000191820">
    <property type="component" value="Chromosome"/>
</dbReference>
<protein>
    <recommendedName>
        <fullName evidence="3">PepSY domain-containing protein</fullName>
    </recommendedName>
</protein>
<name>A0ABM6JP42_9GAMM</name>
<accession>A0ABM6JP42</accession>
<evidence type="ECO:0000259" key="3">
    <source>
        <dbReference type="Pfam" id="PF03413"/>
    </source>
</evidence>
<evidence type="ECO:0000256" key="2">
    <source>
        <dbReference type="SAM" id="SignalP"/>
    </source>
</evidence>
<dbReference type="InterPro" id="IPR025711">
    <property type="entry name" value="PepSY"/>
</dbReference>
<evidence type="ECO:0000256" key="1">
    <source>
        <dbReference type="SAM" id="MobiDB-lite"/>
    </source>
</evidence>
<keyword evidence="2" id="KW-0732">Signal</keyword>
<dbReference type="Pfam" id="PF03413">
    <property type="entry name" value="PepSY"/>
    <property type="match status" value="1"/>
</dbReference>
<evidence type="ECO:0000313" key="5">
    <source>
        <dbReference type="Proteomes" id="UP000191820"/>
    </source>
</evidence>
<proteinExistence type="predicted"/>
<dbReference type="RefSeq" id="WP_244899705.1">
    <property type="nucleotide sequence ID" value="NZ_CP020472.1"/>
</dbReference>
<sequence>MSKVTMKLSIPVLTLMLSFLNIGLTQAAPISAVSTIAWGQSTHHASHQAPNQNKRNQPKKLAINSSQQAAQVAKRQYAAKVLSVQSTSVNGSPGYRVKLLSNKGMVFYATVNARTGSVSRN</sequence>
<keyword evidence="5" id="KW-1185">Reference proteome</keyword>